<dbReference type="AlphaFoldDB" id="A0A0U0WDT9"/>
<accession>A0A0U0WDT9</accession>
<dbReference type="GO" id="GO:0005576">
    <property type="term" value="C:extracellular region"/>
    <property type="evidence" value="ECO:0007669"/>
    <property type="project" value="TreeGrafter"/>
</dbReference>
<name>A0A0U0WDT9_MYCBE</name>
<dbReference type="InterPro" id="IPR052336">
    <property type="entry name" value="MlaD_Phospholipid_Transporter"/>
</dbReference>
<dbReference type="EMBL" id="CSTD01000006">
    <property type="protein sequence ID" value="CPR13251.1"/>
    <property type="molecule type" value="Genomic_DNA"/>
</dbReference>
<keyword evidence="1" id="KW-0812">Transmembrane</keyword>
<dbReference type="PANTHER" id="PTHR33371:SF18">
    <property type="entry name" value="MCE-FAMILY PROTEIN MCE3C"/>
    <property type="match status" value="1"/>
</dbReference>
<dbReference type="InterPro" id="IPR003399">
    <property type="entry name" value="Mce/MlaD"/>
</dbReference>
<evidence type="ECO:0000256" key="1">
    <source>
        <dbReference type="SAM" id="Phobius"/>
    </source>
</evidence>
<keyword evidence="1" id="KW-1133">Transmembrane helix</keyword>
<gene>
    <name evidence="3" type="ORF">BN971_04560</name>
</gene>
<dbReference type="RefSeq" id="WP_085181907.1">
    <property type="nucleotide sequence ID" value="NZ_CSTD01000006.1"/>
</dbReference>
<feature type="domain" description="Mce/MlaD" evidence="2">
    <location>
        <begin position="66"/>
        <end position="137"/>
    </location>
</feature>
<reference evidence="3 4" key="1">
    <citation type="submission" date="2015-03" db="EMBL/GenBank/DDBJ databases">
        <authorList>
            <person name="Murphy D."/>
        </authorList>
    </citation>
    <scope>NUCLEOTIDE SEQUENCE [LARGE SCALE GENOMIC DNA]</scope>
    <source>
        <strain evidence="3 4">DSM 44277</strain>
    </source>
</reference>
<sequence>MVLDSRLVTLGSRLGWGARLPRRAALDEHAAAVRSRRHGIIGVLVIFVAVAATGLAYLNPTGQSGYTAQLPNAGGVRVGDQVRIAGIPVGKVTGVRLAGAVVEMKFDVEQSVVVGSESTLDVKLLTPLGGHYVALDPKGALPLGHNVIPPQRVTLPFEVNDIIQAATPVIKEVDGQVIHDTFTEVANAADKYPNAVRDLLRSANALTTSLGKTTADFHRGLEFVDNGLRAMVAGRRQLVTLVEQVDVLGKVYTSKTVDIIEYFALLKELARIMDRVVTFYGREVEPIVNGLDDIIDTLVAHPERIGKAAEGLGQTLNIVGPMLSGNGVVFDEHNRLVPGQDLCLPNIMRNC</sequence>
<proteinExistence type="predicted"/>
<evidence type="ECO:0000259" key="2">
    <source>
        <dbReference type="Pfam" id="PF02470"/>
    </source>
</evidence>
<keyword evidence="1" id="KW-0472">Membrane</keyword>
<dbReference type="Pfam" id="PF02470">
    <property type="entry name" value="MlaD"/>
    <property type="match status" value="1"/>
</dbReference>
<organism evidence="3 4">
    <name type="scientific">Mycobacterium bohemicum DSM 44277</name>
    <dbReference type="NCBI Taxonomy" id="1236609"/>
    <lineage>
        <taxon>Bacteria</taxon>
        <taxon>Bacillati</taxon>
        <taxon>Actinomycetota</taxon>
        <taxon>Actinomycetes</taxon>
        <taxon>Mycobacteriales</taxon>
        <taxon>Mycobacteriaceae</taxon>
        <taxon>Mycobacterium</taxon>
    </lineage>
</organism>
<feature type="transmembrane region" description="Helical" evidence="1">
    <location>
        <begin position="39"/>
        <end position="58"/>
    </location>
</feature>
<protein>
    <submittedName>
        <fullName evidence="3">Organic solvent resistance ABC transporter periplasmic protein</fullName>
    </submittedName>
</protein>
<evidence type="ECO:0000313" key="4">
    <source>
        <dbReference type="Proteomes" id="UP000198875"/>
    </source>
</evidence>
<dbReference type="OrthoDB" id="4379218at2"/>
<dbReference type="Proteomes" id="UP000198875">
    <property type="component" value="Unassembled WGS sequence"/>
</dbReference>
<evidence type="ECO:0000313" key="3">
    <source>
        <dbReference type="EMBL" id="CPR13251.1"/>
    </source>
</evidence>
<dbReference type="PANTHER" id="PTHR33371">
    <property type="entry name" value="INTERMEMBRANE PHOSPHOLIPID TRANSPORT SYSTEM BINDING PROTEIN MLAD-RELATED"/>
    <property type="match status" value="1"/>
</dbReference>